<sequence length="50" mass="5794">MIKNLIIRDKVFSISTFQVDNVDYLLAKNVQSKSCSKKDFSLFLQLNIIN</sequence>
<organism evidence="1 2">
    <name type="scientific">Listeria innocua ATCC 33091</name>
    <dbReference type="NCBI Taxonomy" id="1002366"/>
    <lineage>
        <taxon>Bacteria</taxon>
        <taxon>Bacillati</taxon>
        <taxon>Bacillota</taxon>
        <taxon>Bacilli</taxon>
        <taxon>Bacillales</taxon>
        <taxon>Listeriaceae</taxon>
        <taxon>Listeria</taxon>
    </lineage>
</organism>
<evidence type="ECO:0000313" key="2">
    <source>
        <dbReference type="Proteomes" id="UP000003597"/>
    </source>
</evidence>
<evidence type="ECO:0000313" key="1">
    <source>
        <dbReference type="EMBL" id="EHN61948.1"/>
    </source>
</evidence>
<protein>
    <submittedName>
        <fullName evidence="1">Uncharacterized protein</fullName>
    </submittedName>
</protein>
<dbReference type="EMBL" id="AGCN01000017">
    <property type="protein sequence ID" value="EHN61948.1"/>
    <property type="molecule type" value="Genomic_DNA"/>
</dbReference>
<name>A0AB72ZB80_LISIO</name>
<accession>A0AB72ZB80</accession>
<reference evidence="1 2" key="1">
    <citation type="submission" date="2011-08" db="EMBL/GenBank/DDBJ databases">
        <authorList>
            <person name="Weinstock G."/>
            <person name="Sodergren E."/>
            <person name="Clifton S."/>
            <person name="Fulton L."/>
            <person name="Fulton B."/>
            <person name="Courtney L."/>
            <person name="Fronick C."/>
            <person name="Harrison M."/>
            <person name="Strong C."/>
            <person name="Farmer C."/>
            <person name="Delahaunty K."/>
            <person name="Markovic C."/>
            <person name="Hall O."/>
            <person name="Minx P."/>
            <person name="Tomlinson C."/>
            <person name="Mitreva M."/>
            <person name="Hou S."/>
            <person name="Chen J."/>
            <person name="Wollam A."/>
            <person name="Pepin K.H."/>
            <person name="Johnson M."/>
            <person name="Bhonagiri V."/>
            <person name="Zhang X."/>
            <person name="Suruliraj S."/>
            <person name="Warren W."/>
            <person name="Chinwalla A."/>
            <person name="Mardis E.R."/>
            <person name="Wilson R.K."/>
        </authorList>
    </citation>
    <scope>NUCLEOTIDE SEQUENCE [LARGE SCALE GENOMIC DNA]</scope>
    <source>
        <strain evidence="1 2">ATCC 33091</strain>
    </source>
</reference>
<keyword evidence="2" id="KW-1185">Reference proteome</keyword>
<gene>
    <name evidence="1" type="ORF">HMPREF0557_00967</name>
</gene>
<proteinExistence type="predicted"/>
<dbReference type="Proteomes" id="UP000003597">
    <property type="component" value="Unassembled WGS sequence"/>
</dbReference>
<dbReference type="AlphaFoldDB" id="A0AB72ZB80"/>
<comment type="caution">
    <text evidence="1">The sequence shown here is derived from an EMBL/GenBank/DDBJ whole genome shotgun (WGS) entry which is preliminary data.</text>
</comment>